<proteinExistence type="predicted"/>
<dbReference type="AlphaFoldDB" id="A0A094SAN9"/>
<accession>A0A094SAN9</accession>
<name>A0A094SAN9_9ZZZZ</name>
<protein>
    <recommendedName>
        <fullName evidence="2">Glucokinase</fullName>
    </recommendedName>
</protein>
<dbReference type="EMBL" id="JNSL01000124">
    <property type="protein sequence ID" value="KGA15123.1"/>
    <property type="molecule type" value="Genomic_DNA"/>
</dbReference>
<gene>
    <name evidence="1" type="ORF">GM51_15580</name>
</gene>
<dbReference type="InterPro" id="IPR043129">
    <property type="entry name" value="ATPase_NBD"/>
</dbReference>
<dbReference type="InterPro" id="IPR000600">
    <property type="entry name" value="ROK"/>
</dbReference>
<dbReference type="Pfam" id="PF00480">
    <property type="entry name" value="ROK"/>
    <property type="match status" value="1"/>
</dbReference>
<dbReference type="SUPFAM" id="SSF53067">
    <property type="entry name" value="Actin-like ATPase domain"/>
    <property type="match status" value="1"/>
</dbReference>
<evidence type="ECO:0008006" key="2">
    <source>
        <dbReference type="Google" id="ProtNLM"/>
    </source>
</evidence>
<dbReference type="PANTHER" id="PTHR18964:SF149">
    <property type="entry name" value="BIFUNCTIONAL UDP-N-ACETYLGLUCOSAMINE 2-EPIMERASE_N-ACETYLMANNOSAMINE KINASE"/>
    <property type="match status" value="1"/>
</dbReference>
<organism evidence="1">
    <name type="scientific">freshwater metagenome</name>
    <dbReference type="NCBI Taxonomy" id="449393"/>
    <lineage>
        <taxon>unclassified sequences</taxon>
        <taxon>metagenomes</taxon>
        <taxon>ecological metagenomes</taxon>
    </lineage>
</organism>
<comment type="caution">
    <text evidence="1">The sequence shown here is derived from an EMBL/GenBank/DDBJ whole genome shotgun (WGS) entry which is preliminary data.</text>
</comment>
<reference evidence="1" key="1">
    <citation type="submission" date="2014-06" db="EMBL/GenBank/DDBJ databases">
        <title>Key roles for freshwater Actinobacteria revealed by deep metagenomic sequencing.</title>
        <authorList>
            <person name="Ghai R."/>
            <person name="Mizuno C.M."/>
            <person name="Picazo A."/>
            <person name="Camacho A."/>
            <person name="Rodriguez-Valera F."/>
        </authorList>
    </citation>
    <scope>NUCLEOTIDE SEQUENCE</scope>
</reference>
<sequence length="299" mass="31027">MSTRYVVAVDVGGTEIKIAVVDSQFNIHSQTSTPTPKGDKKAAETIRIIAAQIEKLSETQTIEAVGLVVPGTLDESAGIARWAGNLQWENLPIRNLLQEAIDIPVAFGHDVRTAALAELRSGAAQGIKDAIFIPIGTGIAAALIINGEIQSAQGNAGEIGHLNVNGKRLCVCGKVGCLEAVSSALAISSAYAEQGGAVSTSTEKIYGLVTSGDPLATEVWKSATAAMSRACEVLITVLAPEVIIFGGGLSNAGEMLLGPIRNDLDSSLTFQRKPRLEIAKHGSKAGIIGCAMIAFDLIA</sequence>
<dbReference type="PANTHER" id="PTHR18964">
    <property type="entry name" value="ROK (REPRESSOR, ORF, KINASE) FAMILY"/>
    <property type="match status" value="1"/>
</dbReference>
<evidence type="ECO:0000313" key="1">
    <source>
        <dbReference type="EMBL" id="KGA15123.1"/>
    </source>
</evidence>
<dbReference type="Gene3D" id="3.30.420.40">
    <property type="match status" value="2"/>
</dbReference>